<keyword evidence="10" id="KW-1185">Reference proteome</keyword>
<evidence type="ECO:0000256" key="7">
    <source>
        <dbReference type="PIRNR" id="PIRNR031057"/>
    </source>
</evidence>
<evidence type="ECO:0000313" key="10">
    <source>
        <dbReference type="Proteomes" id="UP001280581"/>
    </source>
</evidence>
<dbReference type="PANTHER" id="PTHR13622:SF8">
    <property type="entry name" value="THIAMIN PYROPHOSPHOKINASE 1"/>
    <property type="match status" value="1"/>
</dbReference>
<organism evidence="9 10">
    <name type="scientific">Pseudopithomyces chartarum</name>
    <dbReference type="NCBI Taxonomy" id="1892770"/>
    <lineage>
        <taxon>Eukaryota</taxon>
        <taxon>Fungi</taxon>
        <taxon>Dikarya</taxon>
        <taxon>Ascomycota</taxon>
        <taxon>Pezizomycotina</taxon>
        <taxon>Dothideomycetes</taxon>
        <taxon>Pleosporomycetidae</taxon>
        <taxon>Pleosporales</taxon>
        <taxon>Massarineae</taxon>
        <taxon>Didymosphaeriaceae</taxon>
        <taxon>Pseudopithomyces</taxon>
    </lineage>
</organism>
<dbReference type="InterPro" id="IPR036371">
    <property type="entry name" value="TPK_B1-bd_sf"/>
</dbReference>
<keyword evidence="6 7" id="KW-0067">ATP-binding</keyword>
<dbReference type="Gene3D" id="3.40.50.10240">
    <property type="entry name" value="Thiamin pyrophosphokinase, catalytic domain"/>
    <property type="match status" value="1"/>
</dbReference>
<name>A0AAN6LNB1_9PLEO</name>
<dbReference type="GO" id="GO:0030975">
    <property type="term" value="F:thiamine binding"/>
    <property type="evidence" value="ECO:0007669"/>
    <property type="project" value="UniProtKB-UniRule"/>
</dbReference>
<dbReference type="SUPFAM" id="SSF63862">
    <property type="entry name" value="Thiamin pyrophosphokinase, substrate-binding domain"/>
    <property type="match status" value="1"/>
</dbReference>
<evidence type="ECO:0000256" key="4">
    <source>
        <dbReference type="ARBA" id="ARBA00022741"/>
    </source>
</evidence>
<dbReference type="GO" id="GO:0004788">
    <property type="term" value="F:thiamine diphosphokinase activity"/>
    <property type="evidence" value="ECO:0007669"/>
    <property type="project" value="UniProtKB-UniRule"/>
</dbReference>
<evidence type="ECO:0000256" key="6">
    <source>
        <dbReference type="ARBA" id="ARBA00022840"/>
    </source>
</evidence>
<dbReference type="InterPro" id="IPR007371">
    <property type="entry name" value="TPK_catalytic"/>
</dbReference>
<keyword evidence="3 7" id="KW-0808">Transferase</keyword>
<dbReference type="InterPro" id="IPR036759">
    <property type="entry name" value="TPK_catalytic_sf"/>
</dbReference>
<dbReference type="NCBIfam" id="TIGR01378">
    <property type="entry name" value="thi_PPkinase"/>
    <property type="match status" value="1"/>
</dbReference>
<dbReference type="GO" id="GO:0016301">
    <property type="term" value="F:kinase activity"/>
    <property type="evidence" value="ECO:0007669"/>
    <property type="project" value="UniProtKB-UniRule"/>
</dbReference>
<dbReference type="GO" id="GO:0005524">
    <property type="term" value="F:ATP binding"/>
    <property type="evidence" value="ECO:0007669"/>
    <property type="project" value="UniProtKB-UniRule"/>
</dbReference>
<dbReference type="Proteomes" id="UP001280581">
    <property type="component" value="Unassembled WGS sequence"/>
</dbReference>
<dbReference type="Pfam" id="PF04265">
    <property type="entry name" value="TPK_B1_binding"/>
    <property type="match status" value="1"/>
</dbReference>
<dbReference type="EC" id="2.7.6.2" evidence="7"/>
<dbReference type="InterPro" id="IPR016966">
    <property type="entry name" value="Thiamin_pyrophosphokinase_euk"/>
</dbReference>
<protein>
    <recommendedName>
        <fullName evidence="7">Thiamine pyrophosphokinase</fullName>
        <ecNumber evidence="7">2.7.6.2</ecNumber>
    </recommendedName>
</protein>
<dbReference type="SMART" id="SM00983">
    <property type="entry name" value="TPK_B1_binding"/>
    <property type="match status" value="1"/>
</dbReference>
<dbReference type="CDD" id="cd07995">
    <property type="entry name" value="TPK"/>
    <property type="match status" value="1"/>
</dbReference>
<evidence type="ECO:0000256" key="5">
    <source>
        <dbReference type="ARBA" id="ARBA00022777"/>
    </source>
</evidence>
<dbReference type="SUPFAM" id="SSF63999">
    <property type="entry name" value="Thiamin pyrophosphokinase, catalytic domain"/>
    <property type="match status" value="1"/>
</dbReference>
<keyword evidence="4 7" id="KW-0547">Nucleotide-binding</keyword>
<evidence type="ECO:0000259" key="8">
    <source>
        <dbReference type="SMART" id="SM00983"/>
    </source>
</evidence>
<sequence length="286" mass="31903">MAGADVSVQQQIAIAGPRTMAVDEERVFDLSLHLAQSRVPWDETSPPDLLILNQPISDFAVFARLWSRSRYRLCADGGANRLYDMFTGDLEARRADYIPNAIHGDLDSLRTDVRAYYLAHGAEVSQDPDQYSTDFGKAMIKLSANHSAASPREVLVFGTLAGRVDQGLGMLHELIREERKDSWLRLWLYSETNLSFILRDNHNIIKHALSSGHFTENVGILPIYGPATLSTSGLEWDVQSWESQMGHKVSTSNHVKADEIHIHTNAPVLFTIERASMSGRDALSSQ</sequence>
<reference evidence="9 10" key="1">
    <citation type="submission" date="2021-02" db="EMBL/GenBank/DDBJ databases">
        <title>Genome assembly of Pseudopithomyces chartarum.</title>
        <authorList>
            <person name="Jauregui R."/>
            <person name="Singh J."/>
            <person name="Voisey C."/>
        </authorList>
    </citation>
    <scope>NUCLEOTIDE SEQUENCE [LARGE SCALE GENOMIC DNA]</scope>
    <source>
        <strain evidence="9 10">AGR01</strain>
    </source>
</reference>
<comment type="similarity">
    <text evidence="2 7">Belongs to the thiamine pyrophosphokinase family.</text>
</comment>
<dbReference type="PANTHER" id="PTHR13622">
    <property type="entry name" value="THIAMIN PYROPHOSPHOKINASE"/>
    <property type="match status" value="1"/>
</dbReference>
<accession>A0AAN6LNB1</accession>
<dbReference type="GO" id="GO:0006772">
    <property type="term" value="P:thiamine metabolic process"/>
    <property type="evidence" value="ECO:0007669"/>
    <property type="project" value="InterPro"/>
</dbReference>
<dbReference type="AlphaFoldDB" id="A0AAN6LNB1"/>
<keyword evidence="5 7" id="KW-0418">Kinase</keyword>
<evidence type="ECO:0000313" key="9">
    <source>
        <dbReference type="EMBL" id="KAK3201363.1"/>
    </source>
</evidence>
<evidence type="ECO:0000256" key="2">
    <source>
        <dbReference type="ARBA" id="ARBA00006785"/>
    </source>
</evidence>
<comment type="pathway">
    <text evidence="1 7">Cofactor biosynthesis; thiamine diphosphate biosynthesis; thiamine diphosphate from thiamine: step 1/1.</text>
</comment>
<dbReference type="PIRSF" id="PIRSF031057">
    <property type="entry name" value="Thiamin_pyrophosphokinase"/>
    <property type="match status" value="1"/>
</dbReference>
<dbReference type="InterPro" id="IPR007373">
    <property type="entry name" value="Thiamin_PyroPKinase_B1-bd"/>
</dbReference>
<gene>
    <name evidence="9" type="ORF">GRF29_185g735473</name>
</gene>
<comment type="catalytic activity">
    <reaction evidence="7">
        <text>thiamine + ATP = thiamine diphosphate + AMP + H(+)</text>
        <dbReference type="Rhea" id="RHEA:11576"/>
        <dbReference type="ChEBI" id="CHEBI:15378"/>
        <dbReference type="ChEBI" id="CHEBI:18385"/>
        <dbReference type="ChEBI" id="CHEBI:30616"/>
        <dbReference type="ChEBI" id="CHEBI:58937"/>
        <dbReference type="ChEBI" id="CHEBI:456215"/>
    </reaction>
</comment>
<dbReference type="EMBL" id="WVTA01000016">
    <property type="protein sequence ID" value="KAK3201363.1"/>
    <property type="molecule type" value="Genomic_DNA"/>
</dbReference>
<dbReference type="GO" id="GO:0009229">
    <property type="term" value="P:thiamine diphosphate biosynthetic process"/>
    <property type="evidence" value="ECO:0007669"/>
    <property type="project" value="UniProtKB-UniRule"/>
</dbReference>
<evidence type="ECO:0000256" key="1">
    <source>
        <dbReference type="ARBA" id="ARBA00005078"/>
    </source>
</evidence>
<dbReference type="Pfam" id="PF04263">
    <property type="entry name" value="TPK_catalytic"/>
    <property type="match status" value="1"/>
</dbReference>
<comment type="caution">
    <text evidence="9">The sequence shown here is derived from an EMBL/GenBank/DDBJ whole genome shotgun (WGS) entry which is preliminary data.</text>
</comment>
<feature type="domain" description="Thiamin pyrophosphokinase thiamin-binding" evidence="8">
    <location>
        <begin position="212"/>
        <end position="268"/>
    </location>
</feature>
<evidence type="ECO:0000256" key="3">
    <source>
        <dbReference type="ARBA" id="ARBA00022679"/>
    </source>
</evidence>
<dbReference type="InterPro" id="IPR006282">
    <property type="entry name" value="Thi_PPkinase"/>
</dbReference>
<proteinExistence type="inferred from homology"/>